<reference evidence="6" key="1">
    <citation type="submission" date="2020-04" db="EMBL/GenBank/DDBJ databases">
        <authorList>
            <person name="Alioto T."/>
            <person name="Alioto T."/>
            <person name="Gomez Garrido J."/>
        </authorList>
    </citation>
    <scope>NUCLEOTIDE SEQUENCE</scope>
    <source>
        <strain evidence="6">A484AB</strain>
    </source>
</reference>
<gene>
    <name evidence="6" type="ORF">PACLA_8A057843</name>
</gene>
<dbReference type="PANTHER" id="PTHR42784:SF1">
    <property type="entry name" value="PYRANOSE 2-OXIDASE"/>
    <property type="match status" value="1"/>
</dbReference>
<dbReference type="Gene3D" id="3.50.50.60">
    <property type="entry name" value="FAD/NAD(P)-binding domain"/>
    <property type="match status" value="1"/>
</dbReference>
<sequence length="229" mass="26173">MANENPEYGYPSPGPQEISAGDVMKKLYFMSDDAWENCRTNGNFDYVVIGSSFCALAFTQQMLKKNPKAKILILERGQYFLPEHFQNLPPAYSFALCSTSETFHWKITEATHEGEYIKWQHGVNNFFGGRSLFWSGWCPEPTREEMVEWPEGVINAVHEYFPAAKQLLKVTPVNKISNEGSQSIFGQLQDVLVEKLQSCLSMDSITRVEHAPLAVQANNCRYYITFILY</sequence>
<evidence type="ECO:0000256" key="3">
    <source>
        <dbReference type="ARBA" id="ARBA00022630"/>
    </source>
</evidence>
<keyword evidence="5" id="KW-0560">Oxidoreductase</keyword>
<protein>
    <submittedName>
        <fullName evidence="6">GMC family oxidoreductase</fullName>
    </submittedName>
</protein>
<comment type="caution">
    <text evidence="6">The sequence shown here is derived from an EMBL/GenBank/DDBJ whole genome shotgun (WGS) entry which is preliminary data.</text>
</comment>
<evidence type="ECO:0000256" key="2">
    <source>
        <dbReference type="ARBA" id="ARBA00010790"/>
    </source>
</evidence>
<evidence type="ECO:0000256" key="5">
    <source>
        <dbReference type="ARBA" id="ARBA00023002"/>
    </source>
</evidence>
<keyword evidence="4" id="KW-0274">FAD</keyword>
<evidence type="ECO:0000313" key="6">
    <source>
        <dbReference type="EMBL" id="CAB4036041.1"/>
    </source>
</evidence>
<evidence type="ECO:0000313" key="7">
    <source>
        <dbReference type="Proteomes" id="UP001152795"/>
    </source>
</evidence>
<dbReference type="InterPro" id="IPR036188">
    <property type="entry name" value="FAD/NAD-bd_sf"/>
</dbReference>
<dbReference type="PANTHER" id="PTHR42784">
    <property type="entry name" value="PYRANOSE 2-OXIDASE"/>
    <property type="match status" value="1"/>
</dbReference>
<name>A0A6S7JY10_PARCT</name>
<comment type="cofactor">
    <cofactor evidence="1">
        <name>FAD</name>
        <dbReference type="ChEBI" id="CHEBI:57692"/>
    </cofactor>
</comment>
<evidence type="ECO:0000256" key="4">
    <source>
        <dbReference type="ARBA" id="ARBA00022827"/>
    </source>
</evidence>
<dbReference type="Proteomes" id="UP001152795">
    <property type="component" value="Unassembled WGS sequence"/>
</dbReference>
<dbReference type="EMBL" id="CACRXK020021641">
    <property type="protein sequence ID" value="CAB4036041.1"/>
    <property type="molecule type" value="Genomic_DNA"/>
</dbReference>
<dbReference type="GO" id="GO:0016491">
    <property type="term" value="F:oxidoreductase activity"/>
    <property type="evidence" value="ECO:0007669"/>
    <property type="project" value="UniProtKB-KW"/>
</dbReference>
<proteinExistence type="inferred from homology"/>
<evidence type="ECO:0000256" key="1">
    <source>
        <dbReference type="ARBA" id="ARBA00001974"/>
    </source>
</evidence>
<dbReference type="AlphaFoldDB" id="A0A6S7JY10"/>
<keyword evidence="3" id="KW-0285">Flavoprotein</keyword>
<organism evidence="6 7">
    <name type="scientific">Paramuricea clavata</name>
    <name type="common">Red gorgonian</name>
    <name type="synonym">Violescent sea-whip</name>
    <dbReference type="NCBI Taxonomy" id="317549"/>
    <lineage>
        <taxon>Eukaryota</taxon>
        <taxon>Metazoa</taxon>
        <taxon>Cnidaria</taxon>
        <taxon>Anthozoa</taxon>
        <taxon>Octocorallia</taxon>
        <taxon>Malacalcyonacea</taxon>
        <taxon>Plexauridae</taxon>
        <taxon>Paramuricea</taxon>
    </lineage>
</organism>
<comment type="similarity">
    <text evidence="2">Belongs to the GMC oxidoreductase family.</text>
</comment>
<accession>A0A6S7JY10</accession>
<dbReference type="OrthoDB" id="167809at2759"/>
<keyword evidence="7" id="KW-1185">Reference proteome</keyword>
<dbReference type="InterPro" id="IPR051473">
    <property type="entry name" value="P2Ox-like"/>
</dbReference>
<dbReference type="SUPFAM" id="SSF51905">
    <property type="entry name" value="FAD/NAD(P)-binding domain"/>
    <property type="match status" value="1"/>
</dbReference>